<organism evidence="1 2">
    <name type="scientific">Apiospora marii</name>
    <dbReference type="NCBI Taxonomy" id="335849"/>
    <lineage>
        <taxon>Eukaryota</taxon>
        <taxon>Fungi</taxon>
        <taxon>Dikarya</taxon>
        <taxon>Ascomycota</taxon>
        <taxon>Pezizomycotina</taxon>
        <taxon>Sordariomycetes</taxon>
        <taxon>Xylariomycetidae</taxon>
        <taxon>Amphisphaeriales</taxon>
        <taxon>Apiosporaceae</taxon>
        <taxon>Apiospora</taxon>
    </lineage>
</organism>
<evidence type="ECO:0000313" key="2">
    <source>
        <dbReference type="Proteomes" id="UP001396898"/>
    </source>
</evidence>
<accession>A0ABR1SHH1</accession>
<keyword evidence="2" id="KW-1185">Reference proteome</keyword>
<sequence>MTATFILSFRRRGRSYRLATAGALLPRLAPGNNGLLAVIEAHKALAVIDELRLAACRVGRVIPREHGDRIDDDGQKEQIRRAMLPFRSSVYATKACLENLVRAHDVGKARVALQDITATTGLRWFGFSLGVLPQVIKLFGSSGIPRVQACGAMYLFSWIVFEVLVVSAKVCRLDQSDDLWLAPEQQEYAQKRDDDAEASLSTNRTVAELPPGSVVWNTAALSAKQRTVLYRTAWQDRSIDTEFVKFQMLSAFGGAGLLFHISTLTYLMNGTGPLDNSDAAGSLGRYLARTASLVIIPVWINNMDLVKDFPIGFSLIAPFLIMSFLAMPDHGDWIEPPISETLWEWGHEKLTVEKGKRLDEKRKWKITFTMWSRIVRGDDFFMGIVESKLAKPCQVVLLSLLSWYRSEYDHRELTDAAWEAIQSYSMSPDAPY</sequence>
<evidence type="ECO:0000313" key="1">
    <source>
        <dbReference type="EMBL" id="KAK8033622.1"/>
    </source>
</evidence>
<protein>
    <submittedName>
        <fullName evidence="1">Uncharacterized protein</fullName>
    </submittedName>
</protein>
<dbReference type="Proteomes" id="UP001396898">
    <property type="component" value="Unassembled WGS sequence"/>
</dbReference>
<reference evidence="1 2" key="1">
    <citation type="submission" date="2023-01" db="EMBL/GenBank/DDBJ databases">
        <title>Analysis of 21 Apiospora genomes using comparative genomics revels a genus with tremendous synthesis potential of carbohydrate active enzymes and secondary metabolites.</title>
        <authorList>
            <person name="Sorensen T."/>
        </authorList>
    </citation>
    <scope>NUCLEOTIDE SEQUENCE [LARGE SCALE GENOMIC DNA]</scope>
    <source>
        <strain evidence="1 2">CBS 20057</strain>
    </source>
</reference>
<proteinExistence type="predicted"/>
<dbReference type="EMBL" id="JAQQWI010000006">
    <property type="protein sequence ID" value="KAK8033622.1"/>
    <property type="molecule type" value="Genomic_DNA"/>
</dbReference>
<comment type="caution">
    <text evidence="1">The sequence shown here is derived from an EMBL/GenBank/DDBJ whole genome shotgun (WGS) entry which is preliminary data.</text>
</comment>
<name>A0ABR1SHH1_9PEZI</name>
<gene>
    <name evidence="1" type="ORF">PG991_003020</name>
</gene>